<reference evidence="1" key="1">
    <citation type="submission" date="2019-12" db="EMBL/GenBank/DDBJ databases">
        <title>Genome sequencing and annotation of Brassica cretica.</title>
        <authorList>
            <person name="Studholme D.J."/>
            <person name="Sarris P.F."/>
        </authorList>
    </citation>
    <scope>NUCLEOTIDE SEQUENCE</scope>
    <source>
        <strain evidence="1">PFS-001/15</strain>
        <strain evidence="2">PFS-102/07</strain>
        <tissue evidence="1">Leaf</tissue>
    </source>
</reference>
<name>A0A8S9IIF8_BRACR</name>
<accession>A0A8S9IIF8</accession>
<dbReference type="EMBL" id="QGKY02000094">
    <property type="protein sequence ID" value="KAF2601297.1"/>
    <property type="molecule type" value="Genomic_DNA"/>
</dbReference>
<dbReference type="AlphaFoldDB" id="A0A8S9IIF8"/>
<dbReference type="Proteomes" id="UP000712281">
    <property type="component" value="Unassembled WGS sequence"/>
</dbReference>
<evidence type="ECO:0000313" key="2">
    <source>
        <dbReference type="EMBL" id="KAF2601297.1"/>
    </source>
</evidence>
<protein>
    <submittedName>
        <fullName evidence="1">Uncharacterized protein</fullName>
    </submittedName>
</protein>
<proteinExistence type="predicted"/>
<sequence length="102" mass="11901">MLRTTSQPFLHLLVHFHLIVENPFSRFLHEAIEEVINSLVSHKPFFTHIRRRRQRNPRDGGDTVPEIFKRSHDEASAIHGEFVPQHLLGSQPRALTKHVNLI</sequence>
<evidence type="ECO:0000313" key="3">
    <source>
        <dbReference type="Proteomes" id="UP000712281"/>
    </source>
</evidence>
<comment type="caution">
    <text evidence="1">The sequence shown here is derived from an EMBL/GenBank/DDBJ whole genome shotgun (WGS) entry which is preliminary data.</text>
</comment>
<organism evidence="1 3">
    <name type="scientific">Brassica cretica</name>
    <name type="common">Mustard</name>
    <dbReference type="NCBI Taxonomy" id="69181"/>
    <lineage>
        <taxon>Eukaryota</taxon>
        <taxon>Viridiplantae</taxon>
        <taxon>Streptophyta</taxon>
        <taxon>Embryophyta</taxon>
        <taxon>Tracheophyta</taxon>
        <taxon>Spermatophyta</taxon>
        <taxon>Magnoliopsida</taxon>
        <taxon>eudicotyledons</taxon>
        <taxon>Gunneridae</taxon>
        <taxon>Pentapetalae</taxon>
        <taxon>rosids</taxon>
        <taxon>malvids</taxon>
        <taxon>Brassicales</taxon>
        <taxon>Brassicaceae</taxon>
        <taxon>Brassiceae</taxon>
        <taxon>Brassica</taxon>
    </lineage>
</organism>
<dbReference type="EMBL" id="QGKW02001911">
    <property type="protein sequence ID" value="KAF2569890.1"/>
    <property type="molecule type" value="Genomic_DNA"/>
</dbReference>
<evidence type="ECO:0000313" key="1">
    <source>
        <dbReference type="EMBL" id="KAF2569890.1"/>
    </source>
</evidence>
<gene>
    <name evidence="1" type="ORF">F2Q68_00027116</name>
    <name evidence="2" type="ORF">F2Q70_00027552</name>
</gene>